<evidence type="ECO:0000256" key="1">
    <source>
        <dbReference type="SAM" id="SignalP"/>
    </source>
</evidence>
<organism evidence="2 3">
    <name type="scientific">Blepharisma stoltei</name>
    <dbReference type="NCBI Taxonomy" id="1481888"/>
    <lineage>
        <taxon>Eukaryota</taxon>
        <taxon>Sar</taxon>
        <taxon>Alveolata</taxon>
        <taxon>Ciliophora</taxon>
        <taxon>Postciliodesmatophora</taxon>
        <taxon>Heterotrichea</taxon>
        <taxon>Heterotrichida</taxon>
        <taxon>Blepharismidae</taxon>
        <taxon>Blepharisma</taxon>
    </lineage>
</organism>
<evidence type="ECO:0000313" key="3">
    <source>
        <dbReference type="Proteomes" id="UP001162131"/>
    </source>
</evidence>
<dbReference type="EMBL" id="CAJZBQ010000060">
    <property type="protein sequence ID" value="CAG9335040.1"/>
    <property type="molecule type" value="Genomic_DNA"/>
</dbReference>
<accession>A0AAU9KLU1</accession>
<feature type="chain" id="PRO_5043784573" evidence="1">
    <location>
        <begin position="16"/>
        <end position="90"/>
    </location>
</feature>
<name>A0AAU9KLU1_9CILI</name>
<gene>
    <name evidence="2" type="ORF">BSTOLATCC_MIC62621</name>
</gene>
<reference evidence="2" key="1">
    <citation type="submission" date="2021-09" db="EMBL/GenBank/DDBJ databases">
        <authorList>
            <consortium name="AG Swart"/>
            <person name="Singh M."/>
            <person name="Singh A."/>
            <person name="Seah K."/>
            <person name="Emmerich C."/>
        </authorList>
    </citation>
    <scope>NUCLEOTIDE SEQUENCE</scope>
    <source>
        <strain evidence="2">ATCC30299</strain>
    </source>
</reference>
<feature type="signal peptide" evidence="1">
    <location>
        <begin position="1"/>
        <end position="15"/>
    </location>
</feature>
<evidence type="ECO:0000313" key="2">
    <source>
        <dbReference type="EMBL" id="CAG9335040.1"/>
    </source>
</evidence>
<dbReference type="Proteomes" id="UP001162131">
    <property type="component" value="Unassembled WGS sequence"/>
</dbReference>
<comment type="caution">
    <text evidence="2">The sequence shown here is derived from an EMBL/GenBank/DDBJ whole genome shotgun (WGS) entry which is preliminary data.</text>
</comment>
<protein>
    <submittedName>
        <fullName evidence="2">Uncharacterized protein</fullName>
    </submittedName>
</protein>
<dbReference type="AlphaFoldDB" id="A0AAU9KLU1"/>
<keyword evidence="1" id="KW-0732">Signal</keyword>
<keyword evidence="3" id="KW-1185">Reference proteome</keyword>
<proteinExistence type="predicted"/>
<sequence>MILAFIIAQIIQTQALLKPLSPGLLQSPNNGLISPNTENCAYWSSSEQIIENYQFYEPFGFSTQSVSYIFNTCPTQSKRCSIDLSIFDLM</sequence>